<dbReference type="CDD" id="cd07040">
    <property type="entry name" value="HP"/>
    <property type="match status" value="1"/>
</dbReference>
<accession>A0A2Z5UW55</accession>
<dbReference type="RefSeq" id="WP_126323384.1">
    <property type="nucleotide sequence ID" value="NZ_AP018005.1"/>
</dbReference>
<dbReference type="KEGG" id="rvi:RVIR1_14110"/>
<sequence length="205" mass="22729">MKTLTLIRHATANDARASQPDSARNLSELGRFQAEDIAKQLYSKQWDCRQGAAKESNHNVYNIHEDCEPSGNTVENSSAKSINQKNCLPDYLLCSPANRTLQTATLLCHTLQLNPDIIKVNEILYSGDTDDILSALHGVDSQQLCVVGHNPHLSWLAHLLCNSTKTITLPPAGVISLAFEIEDWSELTKAQGRLLFFIEPHHESS</sequence>
<keyword evidence="2" id="KW-1185">Reference proteome</keyword>
<dbReference type="AlphaFoldDB" id="A0A2Z5UW55"/>
<dbReference type="Gene3D" id="3.40.50.1240">
    <property type="entry name" value="Phosphoglycerate mutase-like"/>
    <property type="match status" value="2"/>
</dbReference>
<dbReference type="InterPro" id="IPR029033">
    <property type="entry name" value="His_PPase_superfam"/>
</dbReference>
<organism evidence="1 2">
    <name type="scientific">Candidatus Rickettsiella viridis</name>
    <dbReference type="NCBI Taxonomy" id="676208"/>
    <lineage>
        <taxon>Bacteria</taxon>
        <taxon>Pseudomonadati</taxon>
        <taxon>Pseudomonadota</taxon>
        <taxon>Gammaproteobacteria</taxon>
        <taxon>Legionellales</taxon>
        <taxon>Coxiellaceae</taxon>
        <taxon>Rickettsiella</taxon>
    </lineage>
</organism>
<evidence type="ECO:0000313" key="1">
    <source>
        <dbReference type="EMBL" id="BBB15856.1"/>
    </source>
</evidence>
<gene>
    <name evidence="1" type="primary">sixA</name>
    <name evidence="1" type="ORF">RVIR1_14110</name>
</gene>
<protein>
    <submittedName>
        <fullName evidence="1">Putative phosphohistidine phosphatase SixA</fullName>
    </submittedName>
</protein>
<evidence type="ECO:0000313" key="2">
    <source>
        <dbReference type="Proteomes" id="UP000282483"/>
    </source>
</evidence>
<proteinExistence type="predicted"/>
<dbReference type="Proteomes" id="UP000282483">
    <property type="component" value="Chromosome"/>
</dbReference>
<reference evidence="1 2" key="1">
    <citation type="submission" date="2017-03" db="EMBL/GenBank/DDBJ databases">
        <title>The genome sequence of Candidatus Rickettsiella viridis.</title>
        <authorList>
            <person name="Nikoh N."/>
            <person name="Tsuchida T."/>
            <person name="Yamaguchi K."/>
            <person name="Maeda T."/>
            <person name="Shigenobu S."/>
            <person name="Fukatsu T."/>
        </authorList>
    </citation>
    <scope>NUCLEOTIDE SEQUENCE [LARGE SCALE GENOMIC DNA]</scope>
    <source>
        <strain evidence="1 2">Ap-RA04</strain>
    </source>
</reference>
<name>A0A2Z5UW55_9COXI</name>
<dbReference type="EMBL" id="AP018005">
    <property type="protein sequence ID" value="BBB15856.1"/>
    <property type="molecule type" value="Genomic_DNA"/>
</dbReference>
<dbReference type="SUPFAM" id="SSF53254">
    <property type="entry name" value="Phosphoglycerate mutase-like"/>
    <property type="match status" value="1"/>
</dbReference>
<dbReference type="OrthoDB" id="9810154at2"/>